<dbReference type="SUPFAM" id="SSF89796">
    <property type="entry name" value="CoA-transferase family III (CaiB/BaiF)"/>
    <property type="match status" value="1"/>
</dbReference>
<name>A0A6N2Z3P0_CLOSY</name>
<dbReference type="InterPro" id="IPR044855">
    <property type="entry name" value="CoA-Trfase_III_dom3_sf"/>
</dbReference>
<reference evidence="1" key="1">
    <citation type="submission" date="2019-11" db="EMBL/GenBank/DDBJ databases">
        <authorList>
            <person name="Feng L."/>
        </authorList>
    </citation>
    <scope>NUCLEOTIDE SEQUENCE</scope>
    <source>
        <strain evidence="1">CsymbiosumLFYP84</strain>
    </source>
</reference>
<dbReference type="RefSeq" id="WP_156684293.1">
    <property type="nucleotide sequence ID" value="NZ_CACRUA010000005.1"/>
</dbReference>
<dbReference type="InterPro" id="IPR023606">
    <property type="entry name" value="CoA-Trfase_III_dom_1_sf"/>
</dbReference>
<gene>
    <name evidence="1" type="primary">fldA_1</name>
    <name evidence="1" type="ORF">CSLFYP84_00428</name>
</gene>
<dbReference type="InterPro" id="IPR003673">
    <property type="entry name" value="CoA-Trfase_fam_III"/>
</dbReference>
<dbReference type="InterPro" id="IPR050509">
    <property type="entry name" value="CoA-transferase_III"/>
</dbReference>
<dbReference type="Gene3D" id="3.40.50.10540">
    <property type="entry name" value="Crotonobetainyl-coa:carnitine coa-transferase, domain 1"/>
    <property type="match status" value="1"/>
</dbReference>
<dbReference type="GO" id="GO:0043785">
    <property type="term" value="F:cinnamoyl-CoA:phenyllactate CoA-transferase activity"/>
    <property type="evidence" value="ECO:0007669"/>
    <property type="project" value="UniProtKB-EC"/>
</dbReference>
<organism evidence="1">
    <name type="scientific">Clostridium symbiosum</name>
    <name type="common">Bacteroides symbiosus</name>
    <dbReference type="NCBI Taxonomy" id="1512"/>
    <lineage>
        <taxon>Bacteria</taxon>
        <taxon>Bacillati</taxon>
        <taxon>Bacillota</taxon>
        <taxon>Clostridia</taxon>
        <taxon>Lachnospirales</taxon>
        <taxon>Lachnospiraceae</taxon>
        <taxon>Otoolea</taxon>
    </lineage>
</organism>
<keyword evidence="1" id="KW-0808">Transferase</keyword>
<dbReference type="EC" id="2.8.3.17" evidence="1"/>
<dbReference type="AlphaFoldDB" id="A0A6N2Z3P0"/>
<sequence length="402" mass="44355">MKPMEGIKVIELSTMLAGPMTARILAEWGAEVIKVESMNGDAWREQYGTSLSPCTGEANPNFDMQNINKRFIALNLRSEEGLGAIMKLIAEADIFLTNYRIHTLEKMGLTYEQLKDRFPKLIHASVLGYGSEGAEKYRPGYDYTAFCARTGLLGDLAPAGGPPIMTVAGLGDHSVAVALTAGIAAALYKRTVTDLGDKVDVSLLQAGTFILSTGLLNGFNGRRFPRDRYNCSHAGSNTYQGSDGEWLYLAIVDYRRFGEFCKAIGHPDIAEDPRFSTQQAYYTEDSKRELTKILDSIFSGHPVSYWHELLDAHDLPHEIVCHFKDVPYDPQVQANHYTYFHEYSDGTKTVFTNGPVHFASVDASSIPCRTSGPIGCDTAGILKELGYAEAQIESMYQSGKVR</sequence>
<dbReference type="EMBL" id="CACRUA010000005">
    <property type="protein sequence ID" value="VYT72686.1"/>
    <property type="molecule type" value="Genomic_DNA"/>
</dbReference>
<dbReference type="PANTHER" id="PTHR48228:SF2">
    <property type="entry name" value="E-CINNAMOYL-COA:R-PHENYLLACTATE COA TRANSFERASE LARGE SUBUNIT"/>
    <property type="match status" value="1"/>
</dbReference>
<dbReference type="Gene3D" id="3.30.1540.10">
    <property type="entry name" value="formyl-coa transferase, domain 3"/>
    <property type="match status" value="1"/>
</dbReference>
<dbReference type="Pfam" id="PF02515">
    <property type="entry name" value="CoA_transf_3"/>
    <property type="match status" value="1"/>
</dbReference>
<dbReference type="PANTHER" id="PTHR48228">
    <property type="entry name" value="SUCCINYL-COA--D-CITRAMALATE COA-TRANSFERASE"/>
    <property type="match status" value="1"/>
</dbReference>
<proteinExistence type="predicted"/>
<protein>
    <submittedName>
        <fullName evidence="1">E-cinnamoyl-CoA:R-phenyllactate CoA transferase</fullName>
        <ecNumber evidence="1">2.8.3.17</ecNumber>
    </submittedName>
</protein>
<evidence type="ECO:0000313" key="1">
    <source>
        <dbReference type="EMBL" id="VYT72686.1"/>
    </source>
</evidence>
<accession>A0A6N2Z3P0</accession>